<protein>
    <recommendedName>
        <fullName evidence="5">Translation initiation factor 3 N-terminal domain-containing protein</fullName>
    </recommendedName>
</protein>
<evidence type="ECO:0000256" key="4">
    <source>
        <dbReference type="SAM" id="MobiDB-lite"/>
    </source>
</evidence>
<organism evidence="6 7">
    <name type="scientific">Coemansia spiralis</name>
    <dbReference type="NCBI Taxonomy" id="417178"/>
    <lineage>
        <taxon>Eukaryota</taxon>
        <taxon>Fungi</taxon>
        <taxon>Fungi incertae sedis</taxon>
        <taxon>Zoopagomycota</taxon>
        <taxon>Kickxellomycotina</taxon>
        <taxon>Kickxellomycetes</taxon>
        <taxon>Kickxellales</taxon>
        <taxon>Kickxellaceae</taxon>
        <taxon>Coemansia</taxon>
    </lineage>
</organism>
<dbReference type="Pfam" id="PF05198">
    <property type="entry name" value="IF3_N"/>
    <property type="match status" value="1"/>
</dbReference>
<dbReference type="PANTHER" id="PTHR10938">
    <property type="entry name" value="TRANSLATION INITIATION FACTOR IF-3"/>
    <property type="match status" value="1"/>
</dbReference>
<name>A0A9W8GME4_9FUNG</name>
<gene>
    <name evidence="6" type="ORF">IWW39_001836</name>
</gene>
<dbReference type="GO" id="GO:0043022">
    <property type="term" value="F:ribosome binding"/>
    <property type="evidence" value="ECO:0007669"/>
    <property type="project" value="TreeGrafter"/>
</dbReference>
<dbReference type="SUPFAM" id="SSF54364">
    <property type="entry name" value="Translation initiation factor IF3, N-terminal domain"/>
    <property type="match status" value="1"/>
</dbReference>
<evidence type="ECO:0000259" key="5">
    <source>
        <dbReference type="Pfam" id="PF05198"/>
    </source>
</evidence>
<dbReference type="OrthoDB" id="21573at2759"/>
<feature type="region of interest" description="Disordered" evidence="4">
    <location>
        <begin position="1"/>
        <end position="26"/>
    </location>
</feature>
<evidence type="ECO:0000256" key="1">
    <source>
        <dbReference type="ARBA" id="ARBA00005439"/>
    </source>
</evidence>
<sequence>MTNNSGRQSPLPSMFPGGAPKTRPPILSGKALLQQRIQERIKERIEKVRKEESGGQERAARDEEIQSAIVTVISEEGVVLGAQPLAKVLHEMDRSLYTLVLVDPQQDPPACRMFSRKLIYEKERLARKQRAAAPKKPRPQTVVMSESIGRHDLLIKIGRARDMLAKGKRVTMVVESKGKHRSSVKRAEVGEEIVKQLTQHASVCAPPVLEPNTWSVTLQGKVVASTIL</sequence>
<dbReference type="SUPFAM" id="SSF55200">
    <property type="entry name" value="Translation initiation factor IF3, C-terminal domain"/>
    <property type="match status" value="1"/>
</dbReference>
<keyword evidence="3" id="KW-0648">Protein biosynthesis</keyword>
<dbReference type="InterPro" id="IPR019814">
    <property type="entry name" value="Translation_initiation_fac_3_N"/>
</dbReference>
<dbReference type="Gene3D" id="3.30.110.10">
    <property type="entry name" value="Translation initiation factor 3 (IF-3), C-terminal domain"/>
    <property type="match status" value="1"/>
</dbReference>
<keyword evidence="2" id="KW-0396">Initiation factor</keyword>
<dbReference type="InterPro" id="IPR036788">
    <property type="entry name" value="T_IF-3_C_sf"/>
</dbReference>
<reference evidence="6" key="1">
    <citation type="submission" date="2022-07" db="EMBL/GenBank/DDBJ databases">
        <title>Phylogenomic reconstructions and comparative analyses of Kickxellomycotina fungi.</title>
        <authorList>
            <person name="Reynolds N.K."/>
            <person name="Stajich J.E."/>
            <person name="Barry K."/>
            <person name="Grigoriev I.V."/>
            <person name="Crous P."/>
            <person name="Smith M.E."/>
        </authorList>
    </citation>
    <scope>NUCLEOTIDE SEQUENCE</scope>
    <source>
        <strain evidence="6">CBS 109367</strain>
    </source>
</reference>
<feature type="domain" description="Translation initiation factor 3 N-terminal" evidence="5">
    <location>
        <begin position="62"/>
        <end position="128"/>
    </location>
</feature>
<feature type="compositionally biased region" description="Polar residues" evidence="4">
    <location>
        <begin position="1"/>
        <end position="11"/>
    </location>
</feature>
<dbReference type="GO" id="GO:0032790">
    <property type="term" value="P:ribosome disassembly"/>
    <property type="evidence" value="ECO:0007669"/>
    <property type="project" value="TreeGrafter"/>
</dbReference>
<dbReference type="Gene3D" id="3.10.20.80">
    <property type="entry name" value="Translation initiation factor 3 (IF-3), N-terminal domain"/>
    <property type="match status" value="1"/>
</dbReference>
<comment type="similarity">
    <text evidence="1">Belongs to the IF-3 family.</text>
</comment>
<dbReference type="InterPro" id="IPR001288">
    <property type="entry name" value="Translation_initiation_fac_3"/>
</dbReference>
<proteinExistence type="inferred from homology"/>
<dbReference type="PANTHER" id="PTHR10938:SF0">
    <property type="entry name" value="TRANSLATION INITIATION FACTOR IF-3, MITOCHONDRIAL"/>
    <property type="match status" value="1"/>
</dbReference>
<dbReference type="Proteomes" id="UP001151516">
    <property type="component" value="Unassembled WGS sequence"/>
</dbReference>
<evidence type="ECO:0000256" key="2">
    <source>
        <dbReference type="ARBA" id="ARBA00022540"/>
    </source>
</evidence>
<evidence type="ECO:0000313" key="7">
    <source>
        <dbReference type="Proteomes" id="UP001151516"/>
    </source>
</evidence>
<dbReference type="EMBL" id="JANBTX010000035">
    <property type="protein sequence ID" value="KAJ2688957.1"/>
    <property type="molecule type" value="Genomic_DNA"/>
</dbReference>
<evidence type="ECO:0000313" key="6">
    <source>
        <dbReference type="EMBL" id="KAJ2688957.1"/>
    </source>
</evidence>
<comment type="caution">
    <text evidence="6">The sequence shown here is derived from an EMBL/GenBank/DDBJ whole genome shotgun (WGS) entry which is preliminary data.</text>
</comment>
<dbReference type="AlphaFoldDB" id="A0A9W8GME4"/>
<dbReference type="GO" id="GO:0003743">
    <property type="term" value="F:translation initiation factor activity"/>
    <property type="evidence" value="ECO:0007669"/>
    <property type="project" value="UniProtKB-KW"/>
</dbReference>
<keyword evidence="7" id="KW-1185">Reference proteome</keyword>
<accession>A0A9W8GME4</accession>
<dbReference type="InterPro" id="IPR036787">
    <property type="entry name" value="T_IF-3_N_sf"/>
</dbReference>
<evidence type="ECO:0000256" key="3">
    <source>
        <dbReference type="ARBA" id="ARBA00022917"/>
    </source>
</evidence>